<dbReference type="Gene3D" id="3.40.50.300">
    <property type="entry name" value="P-loop containing nucleotide triphosphate hydrolases"/>
    <property type="match status" value="1"/>
</dbReference>
<dbReference type="InterPro" id="IPR027417">
    <property type="entry name" value="P-loop_NTPase"/>
</dbReference>
<reference evidence="2" key="1">
    <citation type="submission" date="2023-07" db="EMBL/GenBank/DDBJ databases">
        <title>Sorghum-associated microbial communities from plants grown in Nebraska, USA.</title>
        <authorList>
            <person name="Schachtman D."/>
        </authorList>
    </citation>
    <scope>NUCLEOTIDE SEQUENCE</scope>
    <source>
        <strain evidence="2">3432</strain>
    </source>
</reference>
<dbReference type="EMBL" id="JAVDVC010000002">
    <property type="protein sequence ID" value="MDR6957253.1"/>
    <property type="molecule type" value="Genomic_DNA"/>
</dbReference>
<dbReference type="InterPro" id="IPR003959">
    <property type="entry name" value="ATPase_AAA_core"/>
</dbReference>
<accession>A0AAW8M685</accession>
<dbReference type="GO" id="GO:0005524">
    <property type="term" value="F:ATP binding"/>
    <property type="evidence" value="ECO:0007669"/>
    <property type="project" value="InterPro"/>
</dbReference>
<comment type="caution">
    <text evidence="2">The sequence shown here is derived from an EMBL/GenBank/DDBJ whole genome shotgun (WGS) entry which is preliminary data.</text>
</comment>
<gene>
    <name evidence="2" type="ORF">J2W43_001229</name>
</gene>
<dbReference type="RefSeq" id="WP_310357568.1">
    <property type="nucleotide sequence ID" value="NZ_JAVDVC010000002.1"/>
</dbReference>
<dbReference type="Pfam" id="PF13304">
    <property type="entry name" value="AAA_21"/>
    <property type="match status" value="1"/>
</dbReference>
<dbReference type="PANTHER" id="PTHR43581">
    <property type="entry name" value="ATP/GTP PHOSPHATASE"/>
    <property type="match status" value="1"/>
</dbReference>
<organism evidence="2 3">
    <name type="scientific">Pseudomonas brassicacearum</name>
    <dbReference type="NCBI Taxonomy" id="930166"/>
    <lineage>
        <taxon>Bacteria</taxon>
        <taxon>Pseudomonadati</taxon>
        <taxon>Pseudomonadota</taxon>
        <taxon>Gammaproteobacteria</taxon>
        <taxon>Pseudomonadales</taxon>
        <taxon>Pseudomonadaceae</taxon>
        <taxon>Pseudomonas</taxon>
    </lineage>
</organism>
<dbReference type="CDD" id="cd00267">
    <property type="entry name" value="ABC_ATPase"/>
    <property type="match status" value="1"/>
</dbReference>
<dbReference type="AlphaFoldDB" id="A0AAW8M685"/>
<feature type="domain" description="ATPase AAA-type core" evidence="1">
    <location>
        <begin position="180"/>
        <end position="283"/>
    </location>
</feature>
<name>A0AAW8M685_9PSED</name>
<evidence type="ECO:0000313" key="2">
    <source>
        <dbReference type="EMBL" id="MDR6957253.1"/>
    </source>
</evidence>
<dbReference type="PANTHER" id="PTHR43581:SF4">
    <property type="entry name" value="ATP_GTP PHOSPHATASE"/>
    <property type="match status" value="1"/>
</dbReference>
<proteinExistence type="predicted"/>
<dbReference type="InterPro" id="IPR051396">
    <property type="entry name" value="Bact_Antivir_Def_Nuclease"/>
</dbReference>
<protein>
    <submittedName>
        <fullName evidence="2">ATPase</fullName>
    </submittedName>
</protein>
<dbReference type="GO" id="GO:0016887">
    <property type="term" value="F:ATP hydrolysis activity"/>
    <property type="evidence" value="ECO:0007669"/>
    <property type="project" value="InterPro"/>
</dbReference>
<dbReference type="Proteomes" id="UP001252613">
    <property type="component" value="Unassembled WGS sequence"/>
</dbReference>
<evidence type="ECO:0000313" key="3">
    <source>
        <dbReference type="Proteomes" id="UP001252613"/>
    </source>
</evidence>
<sequence>MIRVLDKLYQNIDKSVIDNTPPFISYMVGNNGAGKSRILAKVCERYNSAEHDHVSSILCISNSVTDKFDYQAKYKCKYLGARSVNNAIFWSSLDREIAKQVCVGIRHGKRKYFGKLQASLGIDFFITFPKSIRKDSITKDSLASLVDKRKLKNTKITEKISLAGRNWLARAVRERIEISKVPIDRGIDLLKFLDLNPEVIAEVRKGSEFLRFHDLSSGEQNRISMALKILANAAPKLIVLIDEPELSLHMQWQAEFHEFLCDVTEGLSNYHIVIATHSPVIVSEATKGQGADTILILESGDDAREKSVSLDDLQCEVASANNIKSFEYAVLDYFKLATYNTPSFDMKIAELVLEAAEGRQNASNKILELEELQQVKNLPKPTNQVITEALELIRRHFIQGKQ</sequence>
<dbReference type="SUPFAM" id="SSF52540">
    <property type="entry name" value="P-loop containing nucleoside triphosphate hydrolases"/>
    <property type="match status" value="1"/>
</dbReference>
<evidence type="ECO:0000259" key="1">
    <source>
        <dbReference type="Pfam" id="PF13304"/>
    </source>
</evidence>